<keyword evidence="1" id="KW-0472">Membrane</keyword>
<reference evidence="2 3" key="1">
    <citation type="submission" date="2019-11" db="EMBL/GenBank/DDBJ databases">
        <title>Whole genome sequence of Oryza granulata.</title>
        <authorList>
            <person name="Li W."/>
        </authorList>
    </citation>
    <scope>NUCLEOTIDE SEQUENCE [LARGE SCALE GENOMIC DNA]</scope>
    <source>
        <strain evidence="3">cv. Menghai</strain>
        <tissue evidence="2">Leaf</tissue>
    </source>
</reference>
<dbReference type="Proteomes" id="UP000479710">
    <property type="component" value="Unassembled WGS sequence"/>
</dbReference>
<gene>
    <name evidence="2" type="ORF">E2562_017626</name>
</gene>
<dbReference type="EMBL" id="SPHZ02000011">
    <property type="protein sequence ID" value="KAF0892646.1"/>
    <property type="molecule type" value="Genomic_DNA"/>
</dbReference>
<evidence type="ECO:0000313" key="3">
    <source>
        <dbReference type="Proteomes" id="UP000479710"/>
    </source>
</evidence>
<keyword evidence="1" id="KW-0812">Transmembrane</keyword>
<dbReference type="AlphaFoldDB" id="A0A6G1BXL7"/>
<keyword evidence="3" id="KW-1185">Reference proteome</keyword>
<organism evidence="2 3">
    <name type="scientific">Oryza meyeriana var. granulata</name>
    <dbReference type="NCBI Taxonomy" id="110450"/>
    <lineage>
        <taxon>Eukaryota</taxon>
        <taxon>Viridiplantae</taxon>
        <taxon>Streptophyta</taxon>
        <taxon>Embryophyta</taxon>
        <taxon>Tracheophyta</taxon>
        <taxon>Spermatophyta</taxon>
        <taxon>Magnoliopsida</taxon>
        <taxon>Liliopsida</taxon>
        <taxon>Poales</taxon>
        <taxon>Poaceae</taxon>
        <taxon>BOP clade</taxon>
        <taxon>Oryzoideae</taxon>
        <taxon>Oryzeae</taxon>
        <taxon>Oryzinae</taxon>
        <taxon>Oryza</taxon>
        <taxon>Oryza meyeriana</taxon>
    </lineage>
</organism>
<accession>A0A6G1BXL7</accession>
<feature type="transmembrane region" description="Helical" evidence="1">
    <location>
        <begin position="43"/>
        <end position="66"/>
    </location>
</feature>
<evidence type="ECO:0000313" key="2">
    <source>
        <dbReference type="EMBL" id="KAF0892646.1"/>
    </source>
</evidence>
<evidence type="ECO:0000256" key="1">
    <source>
        <dbReference type="SAM" id="Phobius"/>
    </source>
</evidence>
<proteinExistence type="predicted"/>
<comment type="caution">
    <text evidence="2">The sequence shown here is derived from an EMBL/GenBank/DDBJ whole genome shotgun (WGS) entry which is preliminary data.</text>
</comment>
<sequence>MSVAVTFKNRGMTEKHGDGGDWSLVFHMGSGSMTLMNAKIQRITLAMEIATINLEDLIVIVMWVAMEMPLF</sequence>
<name>A0A6G1BXL7_9ORYZ</name>
<keyword evidence="1" id="KW-1133">Transmembrane helix</keyword>
<protein>
    <submittedName>
        <fullName evidence="2">Uncharacterized protein</fullName>
    </submittedName>
</protein>